<comment type="caution">
    <text evidence="2">The sequence shown here is derived from an EMBL/GenBank/DDBJ whole genome shotgun (WGS) entry which is preliminary data.</text>
</comment>
<name>A0ABW3PMV1_9LACO</name>
<keyword evidence="3" id="KW-1185">Reference proteome</keyword>
<dbReference type="NCBIfam" id="NF002543">
    <property type="entry name" value="PRK02101.1-4"/>
    <property type="match status" value="1"/>
</dbReference>
<accession>A0ABW3PMV1</accession>
<dbReference type="PANTHER" id="PTHR30283">
    <property type="entry name" value="PEROXIDE STRESS RESPONSE PROTEIN YAAA"/>
    <property type="match status" value="1"/>
</dbReference>
<dbReference type="PANTHER" id="PTHR30283:SF4">
    <property type="entry name" value="PEROXIDE STRESS RESISTANCE PROTEIN YAAA"/>
    <property type="match status" value="1"/>
</dbReference>
<dbReference type="EMBL" id="JBHTLH010000010">
    <property type="protein sequence ID" value="MFD1124506.1"/>
    <property type="molecule type" value="Genomic_DNA"/>
</dbReference>
<evidence type="ECO:0000256" key="1">
    <source>
        <dbReference type="HAMAP-Rule" id="MF_00652"/>
    </source>
</evidence>
<evidence type="ECO:0000313" key="2">
    <source>
        <dbReference type="EMBL" id="MFD1124506.1"/>
    </source>
</evidence>
<sequence>MKLIISPAKKMTVNLDDFDYQGLPVYLKQTRQLLAAMRQLSITELQQLWRTSDRLTQLNFDQLQKMDLTNRLTPAILSFTGIQYQSMAPGILTSAGLAYLQKHLRILSGFYGILKPFDGIIPYRLEMQARLSVDGHTNLYTFWGDRLYQALQVSDDHEPIINLASQEYAKAIKPFLKSTDTFVEIKFGQLIGGQFKVRATRAKMARGEMVHFIAKNQLTNIAGIKDFDSPNYRYSPTLSTHQKMVFIEK</sequence>
<dbReference type="Proteomes" id="UP001597156">
    <property type="component" value="Unassembled WGS sequence"/>
</dbReference>
<reference evidence="3" key="1">
    <citation type="journal article" date="2019" name="Int. J. Syst. Evol. Microbiol.">
        <title>The Global Catalogue of Microorganisms (GCM) 10K type strain sequencing project: providing services to taxonomists for standard genome sequencing and annotation.</title>
        <authorList>
            <consortium name="The Broad Institute Genomics Platform"/>
            <consortium name="The Broad Institute Genome Sequencing Center for Infectious Disease"/>
            <person name="Wu L."/>
            <person name="Ma J."/>
        </authorList>
    </citation>
    <scope>NUCLEOTIDE SEQUENCE [LARGE SCALE GENOMIC DNA]</scope>
    <source>
        <strain evidence="3">CCUG 71848</strain>
    </source>
</reference>
<dbReference type="Pfam" id="PF03883">
    <property type="entry name" value="H2O2_YaaD"/>
    <property type="match status" value="1"/>
</dbReference>
<gene>
    <name evidence="2" type="primary">yaaA</name>
    <name evidence="2" type="ORF">ACFQ22_03915</name>
</gene>
<comment type="similarity">
    <text evidence="1">Belongs to the UPF0246 family.</text>
</comment>
<evidence type="ECO:0000313" key="3">
    <source>
        <dbReference type="Proteomes" id="UP001597156"/>
    </source>
</evidence>
<dbReference type="InterPro" id="IPR005583">
    <property type="entry name" value="YaaA"/>
</dbReference>
<proteinExistence type="inferred from homology"/>
<protein>
    <recommendedName>
        <fullName evidence="1">UPF0246 protein ACFQ22_03915</fullName>
    </recommendedName>
</protein>
<dbReference type="RefSeq" id="WP_121979540.1">
    <property type="nucleotide sequence ID" value="NZ_JBHTLH010000010.1"/>
</dbReference>
<dbReference type="HAMAP" id="MF_00652">
    <property type="entry name" value="UPF0246"/>
    <property type="match status" value="1"/>
</dbReference>
<organism evidence="2 3">
    <name type="scientific">Lentilactobacillus raoultii</name>
    <dbReference type="NCBI Taxonomy" id="1987503"/>
    <lineage>
        <taxon>Bacteria</taxon>
        <taxon>Bacillati</taxon>
        <taxon>Bacillota</taxon>
        <taxon>Bacilli</taxon>
        <taxon>Lactobacillales</taxon>
        <taxon>Lactobacillaceae</taxon>
        <taxon>Lentilactobacillus</taxon>
    </lineage>
</organism>